<dbReference type="Gene3D" id="2.60.40.10">
    <property type="entry name" value="Immunoglobulins"/>
    <property type="match status" value="1"/>
</dbReference>
<evidence type="ECO:0000313" key="3">
    <source>
        <dbReference type="Proteomes" id="UP001500454"/>
    </source>
</evidence>
<dbReference type="InterPro" id="IPR013783">
    <property type="entry name" value="Ig-like_fold"/>
</dbReference>
<name>A0ABP8JF29_9BACT</name>
<dbReference type="InterPro" id="IPR003961">
    <property type="entry name" value="FN3_dom"/>
</dbReference>
<dbReference type="Proteomes" id="UP001500454">
    <property type="component" value="Unassembled WGS sequence"/>
</dbReference>
<keyword evidence="3" id="KW-1185">Reference proteome</keyword>
<dbReference type="EMBL" id="BAABHA010000014">
    <property type="protein sequence ID" value="GAA4389726.1"/>
    <property type="molecule type" value="Genomic_DNA"/>
</dbReference>
<reference evidence="3" key="1">
    <citation type="journal article" date="2019" name="Int. J. Syst. Evol. Microbiol.">
        <title>The Global Catalogue of Microorganisms (GCM) 10K type strain sequencing project: providing services to taxonomists for standard genome sequencing and annotation.</title>
        <authorList>
            <consortium name="The Broad Institute Genomics Platform"/>
            <consortium name="The Broad Institute Genome Sequencing Center for Infectious Disease"/>
            <person name="Wu L."/>
            <person name="Ma J."/>
        </authorList>
    </citation>
    <scope>NUCLEOTIDE SEQUENCE [LARGE SCALE GENOMIC DNA]</scope>
    <source>
        <strain evidence="3">JCM 17924</strain>
    </source>
</reference>
<dbReference type="Pfam" id="PF18962">
    <property type="entry name" value="Por_Secre_tail"/>
    <property type="match status" value="1"/>
</dbReference>
<comment type="caution">
    <text evidence="2">The sequence shown here is derived from an EMBL/GenBank/DDBJ whole genome shotgun (WGS) entry which is preliminary data.</text>
</comment>
<dbReference type="InterPro" id="IPR011628">
    <property type="entry name" value="Cleaved_adhesin"/>
</dbReference>
<organism evidence="2 3">
    <name type="scientific">Hymenobacter koreensis</name>
    <dbReference type="NCBI Taxonomy" id="1084523"/>
    <lineage>
        <taxon>Bacteria</taxon>
        <taxon>Pseudomonadati</taxon>
        <taxon>Bacteroidota</taxon>
        <taxon>Cytophagia</taxon>
        <taxon>Cytophagales</taxon>
        <taxon>Hymenobacteraceae</taxon>
        <taxon>Hymenobacter</taxon>
    </lineage>
</organism>
<proteinExistence type="predicted"/>
<dbReference type="PROSITE" id="PS50853">
    <property type="entry name" value="FN3"/>
    <property type="match status" value="1"/>
</dbReference>
<dbReference type="CDD" id="cd00063">
    <property type="entry name" value="FN3"/>
    <property type="match status" value="1"/>
</dbReference>
<dbReference type="Pfam" id="PF07675">
    <property type="entry name" value="Cleaved_Adhesin"/>
    <property type="match status" value="1"/>
</dbReference>
<dbReference type="InterPro" id="IPR036116">
    <property type="entry name" value="FN3_sf"/>
</dbReference>
<dbReference type="InterPro" id="IPR026444">
    <property type="entry name" value="Secre_tail"/>
</dbReference>
<dbReference type="Pfam" id="PF00041">
    <property type="entry name" value="fn3"/>
    <property type="match status" value="1"/>
</dbReference>
<evidence type="ECO:0000259" key="1">
    <source>
        <dbReference type="PROSITE" id="PS50853"/>
    </source>
</evidence>
<dbReference type="Gene3D" id="2.60.120.200">
    <property type="match status" value="1"/>
</dbReference>
<dbReference type="NCBIfam" id="NF038128">
    <property type="entry name" value="choice_anch_J"/>
    <property type="match status" value="1"/>
</dbReference>
<sequence length="588" mass="61673">MVNTVGTYTALGTTGTAIVVTDPDDDNSTAQPIGFTFVYNGQSFTQFVLNTNGALKLGSTPPSDDLDYFPESTDPADQNMLFPLFQDLVAASATTSFRVATTGAAPNRVCTVEWSGMREFDSPAQLTNGSFQVKLYETTNQIEFVYGPATPGTGASAEALAAIGIKGSGPATGQVILGTKAETAAWSTTAWQNSNYTTVGFAYNKTTLADPGRTFRFTPASCAPPSAVTFSGTTGTATTVSFTGPANSTGYTIIYGAAGFNPATAGAGTSVNTTASPYTITGLAAGSSYDVYIRANCGATDQSPLSGPFTITTSCASSTAVAVFPYTQNFDGVTSGTLPCGITVLDVNADNNPWINRSTVPTQGGQSPISSSNPNAMVYFWNTNGTTAADDWFFTPELILRTGFRYQLTFKYRSSGNYPERLEVKYGNAPTVAAQTTTLWTNANVNNAAYATTGAAGVPAVSVIAPPSNGPYYIGFHAYSTADQFFLAVDDLQITATAITGTSAALDRAVSVFPNPSAGRFTLDVRGANAKNGLQVEVVNMLGQRVHTATVRDNFESQLDLSHLANGMYTLKVKSGNDYSIRNLSVQK</sequence>
<dbReference type="SUPFAM" id="SSF49265">
    <property type="entry name" value="Fibronectin type III"/>
    <property type="match status" value="1"/>
</dbReference>
<evidence type="ECO:0000313" key="2">
    <source>
        <dbReference type="EMBL" id="GAA4389726.1"/>
    </source>
</evidence>
<feature type="domain" description="Fibronectin type-III" evidence="1">
    <location>
        <begin position="224"/>
        <end position="316"/>
    </location>
</feature>
<gene>
    <name evidence="2" type="ORF">GCM10023186_37270</name>
</gene>
<protein>
    <recommendedName>
        <fullName evidence="1">Fibronectin type-III domain-containing protein</fullName>
    </recommendedName>
</protein>
<dbReference type="NCBIfam" id="TIGR04183">
    <property type="entry name" value="Por_Secre_tail"/>
    <property type="match status" value="1"/>
</dbReference>
<accession>A0ABP8JF29</accession>